<sequence>MAALRGSAECSERASGKRGRPSPSLMLAPVICQRLLSDLRGSSPTLQIFKAPPGICCYRREVHIVGRKSPKYPSP</sequence>
<evidence type="ECO:0000256" key="1">
    <source>
        <dbReference type="SAM" id="MobiDB-lite"/>
    </source>
</evidence>
<feature type="region of interest" description="Disordered" evidence="1">
    <location>
        <begin position="1"/>
        <end position="24"/>
    </location>
</feature>
<gene>
    <name evidence="2" type="ORF">SKAU_G00298790</name>
</gene>
<keyword evidence="3" id="KW-1185">Reference proteome</keyword>
<proteinExistence type="predicted"/>
<name>A0A9Q1IN34_SYNKA</name>
<protein>
    <submittedName>
        <fullName evidence="2">Uncharacterized protein</fullName>
    </submittedName>
</protein>
<organism evidence="2 3">
    <name type="scientific">Synaphobranchus kaupii</name>
    <name type="common">Kaup's arrowtooth eel</name>
    <dbReference type="NCBI Taxonomy" id="118154"/>
    <lineage>
        <taxon>Eukaryota</taxon>
        <taxon>Metazoa</taxon>
        <taxon>Chordata</taxon>
        <taxon>Craniata</taxon>
        <taxon>Vertebrata</taxon>
        <taxon>Euteleostomi</taxon>
        <taxon>Actinopterygii</taxon>
        <taxon>Neopterygii</taxon>
        <taxon>Teleostei</taxon>
        <taxon>Anguilliformes</taxon>
        <taxon>Synaphobranchidae</taxon>
        <taxon>Synaphobranchus</taxon>
    </lineage>
</organism>
<evidence type="ECO:0000313" key="3">
    <source>
        <dbReference type="Proteomes" id="UP001152622"/>
    </source>
</evidence>
<accession>A0A9Q1IN34</accession>
<dbReference type="EMBL" id="JAINUF010000012">
    <property type="protein sequence ID" value="KAJ8345686.1"/>
    <property type="molecule type" value="Genomic_DNA"/>
</dbReference>
<comment type="caution">
    <text evidence="2">The sequence shown here is derived from an EMBL/GenBank/DDBJ whole genome shotgun (WGS) entry which is preliminary data.</text>
</comment>
<reference evidence="2" key="1">
    <citation type="journal article" date="2023" name="Science">
        <title>Genome structures resolve the early diversification of teleost fishes.</title>
        <authorList>
            <person name="Parey E."/>
            <person name="Louis A."/>
            <person name="Montfort J."/>
            <person name="Bouchez O."/>
            <person name="Roques C."/>
            <person name="Iampietro C."/>
            <person name="Lluch J."/>
            <person name="Castinel A."/>
            <person name="Donnadieu C."/>
            <person name="Desvignes T."/>
            <person name="Floi Bucao C."/>
            <person name="Jouanno E."/>
            <person name="Wen M."/>
            <person name="Mejri S."/>
            <person name="Dirks R."/>
            <person name="Jansen H."/>
            <person name="Henkel C."/>
            <person name="Chen W.J."/>
            <person name="Zahm M."/>
            <person name="Cabau C."/>
            <person name="Klopp C."/>
            <person name="Thompson A.W."/>
            <person name="Robinson-Rechavi M."/>
            <person name="Braasch I."/>
            <person name="Lecointre G."/>
            <person name="Bobe J."/>
            <person name="Postlethwait J.H."/>
            <person name="Berthelot C."/>
            <person name="Roest Crollius H."/>
            <person name="Guiguen Y."/>
        </authorList>
    </citation>
    <scope>NUCLEOTIDE SEQUENCE</scope>
    <source>
        <strain evidence="2">WJC10195</strain>
    </source>
</reference>
<dbReference type="AlphaFoldDB" id="A0A9Q1IN34"/>
<evidence type="ECO:0000313" key="2">
    <source>
        <dbReference type="EMBL" id="KAJ8345686.1"/>
    </source>
</evidence>
<dbReference type="Proteomes" id="UP001152622">
    <property type="component" value="Chromosome 12"/>
</dbReference>